<feature type="repeat" description="WD" evidence="5">
    <location>
        <begin position="190"/>
        <end position="231"/>
    </location>
</feature>
<evidence type="ECO:0000313" key="7">
    <source>
        <dbReference type="EMBL" id="KAF7388804.1"/>
    </source>
</evidence>
<evidence type="ECO:0000256" key="5">
    <source>
        <dbReference type="PROSITE-ProRule" id="PRU00221"/>
    </source>
</evidence>
<dbReference type="InterPro" id="IPR011047">
    <property type="entry name" value="Quinoprotein_ADH-like_sf"/>
</dbReference>
<sequence>MSKSILKEAFEVESMYGAFYTGGDIHWTIDGKYIFCQKCGVISVLSVDTGTVIQSLGETEEEQDEDTIHCFAVSDDNLHILAHCKSSLFKLWSWKENKLIKIWKSIHKGPVVKISFLNSKNLMASGGSDGSIRLWNLQHHTCMCNIKGIQGVISVLAFHPDTKKELLFGAGDDTKIHGWDINTGQEKILLSGHFSKVTSLCFHHNGINLISSGRDRVLILWDISSATTVRVLPVYEGIEGAFIVPNNISFPNCPHGTKTDSIYIASGGEKGIVNIWEMNSGRKCYAQQNSLVSAAKEEGGLSIMHLLYNQVINSFAVVSVDHNIIIHSMNTFECTKQIVGYTDEILDIAYVGNEDSHIALASNSSDIKLYELNSMNCQLLSGHTDIVLSLATTPANRQLLISSAKDNSIRIWFMDKETTKMTCIASAVRHTASVGSVIISQLSAKFFASVSQDSCLKLWSLPENMAAASEQIVVNATHTVLAHQKDINSVTISPNDKFIATGSQDKAAKLWSADDLQLLGVFNGHRRGVWCVRFSPIDQVLLTTSADCTIKIWSLSDLSCLKTLQGHESSVLRAEFMSRGMQLITAGADGLLKLWCIKTSECICTLDKHENRVWALGVSKDEKHVISGGSDSLLVIWRDVTEEKKNQMAAEKERIILEEQKLANLLQANELSTALQIALELERPLQVLRIVEGILKGESNELKKTIHEMTPSCKEALLRCAVTWNTNSKNAEAAQTVIHVLTSEMEIEDLQTTGLLSSLEGMIPYTERHFKRLTRLMQDLHLLTYTVNRMKPHITLNGTDNIRNVT</sequence>
<evidence type="ECO:0000313" key="8">
    <source>
        <dbReference type="Proteomes" id="UP000614350"/>
    </source>
</evidence>
<dbReference type="PANTHER" id="PTHR19854:SF15">
    <property type="entry name" value="TRANSDUCIN BETA-LIKE PROTEIN 3"/>
    <property type="match status" value="1"/>
</dbReference>
<keyword evidence="8" id="KW-1185">Reference proteome</keyword>
<reference evidence="7" key="1">
    <citation type="journal article" date="2020" name="G3 (Bethesda)">
        <title>High-Quality Assemblies for Three Invasive Social Wasps from the &lt;i&gt;Vespula&lt;/i&gt; Genus.</title>
        <authorList>
            <person name="Harrop T.W.R."/>
            <person name="Guhlin J."/>
            <person name="McLaughlin G.M."/>
            <person name="Permina E."/>
            <person name="Stockwell P."/>
            <person name="Gilligan J."/>
            <person name="Le Lec M.F."/>
            <person name="Gruber M.A.M."/>
            <person name="Quinn O."/>
            <person name="Lovegrove M."/>
            <person name="Duncan E.J."/>
            <person name="Remnant E.J."/>
            <person name="Van Eeckhoven J."/>
            <person name="Graham B."/>
            <person name="Knapp R.A."/>
            <person name="Langford K.W."/>
            <person name="Kronenberg Z."/>
            <person name="Press M.O."/>
            <person name="Eacker S.M."/>
            <person name="Wilson-Rankin E.E."/>
            <person name="Purcell J."/>
            <person name="Lester P.J."/>
            <person name="Dearden P.K."/>
        </authorList>
    </citation>
    <scope>NUCLEOTIDE SEQUENCE</scope>
    <source>
        <strain evidence="7">Marl-1</strain>
    </source>
</reference>
<dbReference type="PRINTS" id="PR00320">
    <property type="entry name" value="GPROTEINBRPT"/>
</dbReference>
<feature type="repeat" description="WD" evidence="5">
    <location>
        <begin position="606"/>
        <end position="637"/>
    </location>
</feature>
<dbReference type="GO" id="GO:0000472">
    <property type="term" value="P:endonucleolytic cleavage to generate mature 5'-end of SSU-rRNA from (SSU-rRNA, 5.8S rRNA, LSU-rRNA)"/>
    <property type="evidence" value="ECO:0007669"/>
    <property type="project" value="TreeGrafter"/>
</dbReference>
<dbReference type="FunFam" id="2.130.10.10:FF:000230">
    <property type="entry name" value="Transducin beta-like protein 3"/>
    <property type="match status" value="1"/>
</dbReference>
<dbReference type="AlphaFoldDB" id="A0A834MYV4"/>
<feature type="repeat" description="WD" evidence="5">
    <location>
        <begin position="480"/>
        <end position="521"/>
    </location>
</feature>
<evidence type="ECO:0000256" key="3">
    <source>
        <dbReference type="ARBA" id="ARBA00022737"/>
    </source>
</evidence>
<dbReference type="Pfam" id="PF08625">
    <property type="entry name" value="Utp13"/>
    <property type="match status" value="1"/>
</dbReference>
<feature type="repeat" description="WD" evidence="5">
    <location>
        <begin position="522"/>
        <end position="563"/>
    </location>
</feature>
<dbReference type="EMBL" id="JACSEA010000011">
    <property type="protein sequence ID" value="KAF7388804.1"/>
    <property type="molecule type" value="Genomic_DNA"/>
</dbReference>
<dbReference type="InterPro" id="IPR001680">
    <property type="entry name" value="WD40_rpt"/>
</dbReference>
<feature type="domain" description="U3 small nucleolar RNA-associated protein 13 C-terminal" evidence="6">
    <location>
        <begin position="659"/>
        <end position="790"/>
    </location>
</feature>
<dbReference type="InterPro" id="IPR013934">
    <property type="entry name" value="Utp13_C"/>
</dbReference>
<comment type="subcellular location">
    <subcellularLocation>
        <location evidence="1">Nucleus</location>
        <location evidence="1">Nucleolus</location>
    </subcellularLocation>
</comment>
<dbReference type="GO" id="GO:0032040">
    <property type="term" value="C:small-subunit processome"/>
    <property type="evidence" value="ECO:0007669"/>
    <property type="project" value="InterPro"/>
</dbReference>
<dbReference type="GO" id="GO:0030686">
    <property type="term" value="C:90S preribosome"/>
    <property type="evidence" value="ECO:0007669"/>
    <property type="project" value="TreeGrafter"/>
</dbReference>
<feature type="repeat" description="WD" evidence="5">
    <location>
        <begin position="104"/>
        <end position="138"/>
    </location>
</feature>
<dbReference type="InterPro" id="IPR036322">
    <property type="entry name" value="WD40_repeat_dom_sf"/>
</dbReference>
<dbReference type="PROSITE" id="PS00678">
    <property type="entry name" value="WD_REPEATS_1"/>
    <property type="match status" value="3"/>
</dbReference>
<dbReference type="InterPro" id="IPR019775">
    <property type="entry name" value="WD40_repeat_CS"/>
</dbReference>
<proteinExistence type="predicted"/>
<dbReference type="PROSITE" id="PS50082">
    <property type="entry name" value="WD_REPEATS_2"/>
    <property type="match status" value="7"/>
</dbReference>
<dbReference type="CDD" id="cd00200">
    <property type="entry name" value="WD40"/>
    <property type="match status" value="2"/>
</dbReference>
<dbReference type="GO" id="GO:0000480">
    <property type="term" value="P:endonucleolytic cleavage in 5'-ETS of tricistronic rRNA transcript (SSU-rRNA, 5.8S rRNA, LSU-rRNA)"/>
    <property type="evidence" value="ECO:0007669"/>
    <property type="project" value="TreeGrafter"/>
</dbReference>
<keyword evidence="2 5" id="KW-0853">WD repeat</keyword>
<dbReference type="Pfam" id="PF00400">
    <property type="entry name" value="WD40"/>
    <property type="match status" value="7"/>
</dbReference>
<keyword evidence="4" id="KW-0539">Nucleus</keyword>
<keyword evidence="3" id="KW-0677">Repeat</keyword>
<comment type="caution">
    <text evidence="7">The sequence shown here is derived from an EMBL/GenBank/DDBJ whole genome shotgun (WGS) entry which is preliminary data.</text>
</comment>
<evidence type="ECO:0000256" key="1">
    <source>
        <dbReference type="ARBA" id="ARBA00004604"/>
    </source>
</evidence>
<dbReference type="Proteomes" id="UP000614350">
    <property type="component" value="Unassembled WGS sequence"/>
</dbReference>
<dbReference type="PANTHER" id="PTHR19854">
    <property type="entry name" value="TRANSDUCIN BETA-LIKE 3"/>
    <property type="match status" value="1"/>
</dbReference>
<dbReference type="SUPFAM" id="SSF50998">
    <property type="entry name" value="Quinoprotein alcohol dehydrogenase-like"/>
    <property type="match status" value="1"/>
</dbReference>
<evidence type="ECO:0000256" key="4">
    <source>
        <dbReference type="ARBA" id="ARBA00023242"/>
    </source>
</evidence>
<dbReference type="InterPro" id="IPR020472">
    <property type="entry name" value="WD40_PAC1"/>
</dbReference>
<name>A0A834MYV4_VESVU</name>
<gene>
    <name evidence="7" type="ORF">HZH66_009941</name>
</gene>
<protein>
    <recommendedName>
        <fullName evidence="6">U3 small nucleolar RNA-associated protein 13 C-terminal domain-containing protein</fullName>
    </recommendedName>
</protein>
<dbReference type="Gene3D" id="2.130.10.10">
    <property type="entry name" value="YVTN repeat-like/Quinoprotein amine dehydrogenase"/>
    <property type="match status" value="4"/>
</dbReference>
<dbReference type="SUPFAM" id="SSF50978">
    <property type="entry name" value="WD40 repeat-like"/>
    <property type="match status" value="1"/>
</dbReference>
<dbReference type="PROSITE" id="PS50294">
    <property type="entry name" value="WD_REPEATS_REGION"/>
    <property type="match status" value="7"/>
</dbReference>
<organism evidence="7 8">
    <name type="scientific">Vespula vulgaris</name>
    <name type="common">Yellow jacket</name>
    <name type="synonym">Wasp</name>
    <dbReference type="NCBI Taxonomy" id="7454"/>
    <lineage>
        <taxon>Eukaryota</taxon>
        <taxon>Metazoa</taxon>
        <taxon>Ecdysozoa</taxon>
        <taxon>Arthropoda</taxon>
        <taxon>Hexapoda</taxon>
        <taxon>Insecta</taxon>
        <taxon>Pterygota</taxon>
        <taxon>Neoptera</taxon>
        <taxon>Endopterygota</taxon>
        <taxon>Hymenoptera</taxon>
        <taxon>Apocrita</taxon>
        <taxon>Aculeata</taxon>
        <taxon>Vespoidea</taxon>
        <taxon>Vespidae</taxon>
        <taxon>Vespinae</taxon>
        <taxon>Vespula</taxon>
    </lineage>
</organism>
<dbReference type="SMART" id="SM00320">
    <property type="entry name" value="WD40"/>
    <property type="match status" value="12"/>
</dbReference>
<dbReference type="GO" id="GO:0034511">
    <property type="term" value="F:U3 snoRNA binding"/>
    <property type="evidence" value="ECO:0007669"/>
    <property type="project" value="TreeGrafter"/>
</dbReference>
<dbReference type="InterPro" id="IPR015943">
    <property type="entry name" value="WD40/YVTN_repeat-like_dom_sf"/>
</dbReference>
<feature type="repeat" description="WD" evidence="5">
    <location>
        <begin position="380"/>
        <end position="422"/>
    </location>
</feature>
<evidence type="ECO:0000256" key="2">
    <source>
        <dbReference type="ARBA" id="ARBA00022574"/>
    </source>
</evidence>
<accession>A0A834MYV4</accession>
<feature type="repeat" description="WD" evidence="5">
    <location>
        <begin position="564"/>
        <end position="605"/>
    </location>
</feature>
<evidence type="ECO:0000259" key="6">
    <source>
        <dbReference type="Pfam" id="PF08625"/>
    </source>
</evidence>